<gene>
    <name evidence="2" type="ORF">PCOR1329_LOCUS84384</name>
</gene>
<evidence type="ECO:0000313" key="3">
    <source>
        <dbReference type="Proteomes" id="UP001189429"/>
    </source>
</evidence>
<protein>
    <submittedName>
        <fullName evidence="2">Uncharacterized protein</fullName>
    </submittedName>
</protein>
<feature type="compositionally biased region" description="Gly residues" evidence="1">
    <location>
        <begin position="60"/>
        <end position="70"/>
    </location>
</feature>
<feature type="region of interest" description="Disordered" evidence="1">
    <location>
        <begin position="1"/>
        <end position="120"/>
    </location>
</feature>
<feature type="non-terminal residue" evidence="2">
    <location>
        <position position="120"/>
    </location>
</feature>
<evidence type="ECO:0000313" key="2">
    <source>
        <dbReference type="EMBL" id="CAK0910139.1"/>
    </source>
</evidence>
<feature type="compositionally biased region" description="Low complexity" evidence="1">
    <location>
        <begin position="24"/>
        <end position="40"/>
    </location>
</feature>
<organism evidence="2 3">
    <name type="scientific">Prorocentrum cordatum</name>
    <dbReference type="NCBI Taxonomy" id="2364126"/>
    <lineage>
        <taxon>Eukaryota</taxon>
        <taxon>Sar</taxon>
        <taxon>Alveolata</taxon>
        <taxon>Dinophyceae</taxon>
        <taxon>Prorocentrales</taxon>
        <taxon>Prorocentraceae</taxon>
        <taxon>Prorocentrum</taxon>
    </lineage>
</organism>
<keyword evidence="3" id="KW-1185">Reference proteome</keyword>
<accession>A0ABN9YH92</accession>
<feature type="compositionally biased region" description="Low complexity" evidence="1">
    <location>
        <begin position="49"/>
        <end position="59"/>
    </location>
</feature>
<proteinExistence type="predicted"/>
<sequence length="120" mass="12163">RGRRSGARSAAAGRGHVAGRRGRASAALAGPLHQVPVRGRGPPPERARPAGPGELPGDLPGRGGPGGAGHPRGLPRQAGLLRRGRRAAGAPGLRRRARLPEHRAGVLPARGRGGRRGGRG</sequence>
<name>A0ABN9YH92_9DINO</name>
<evidence type="ECO:0000256" key="1">
    <source>
        <dbReference type="SAM" id="MobiDB-lite"/>
    </source>
</evidence>
<comment type="caution">
    <text evidence="2">The sequence shown here is derived from an EMBL/GenBank/DDBJ whole genome shotgun (WGS) entry which is preliminary data.</text>
</comment>
<reference evidence="2" key="1">
    <citation type="submission" date="2023-10" db="EMBL/GenBank/DDBJ databases">
        <authorList>
            <person name="Chen Y."/>
            <person name="Shah S."/>
            <person name="Dougan E. K."/>
            <person name="Thang M."/>
            <person name="Chan C."/>
        </authorList>
    </citation>
    <scope>NUCLEOTIDE SEQUENCE [LARGE SCALE GENOMIC DNA]</scope>
</reference>
<dbReference type="EMBL" id="CAUYUJ010022331">
    <property type="protein sequence ID" value="CAK0910139.1"/>
    <property type="molecule type" value="Genomic_DNA"/>
</dbReference>
<feature type="compositionally biased region" description="Low complexity" evidence="1">
    <location>
        <begin position="71"/>
        <end position="92"/>
    </location>
</feature>
<feature type="non-terminal residue" evidence="2">
    <location>
        <position position="1"/>
    </location>
</feature>
<dbReference type="Proteomes" id="UP001189429">
    <property type="component" value="Unassembled WGS sequence"/>
</dbReference>